<protein>
    <submittedName>
        <fullName evidence="1">Uncharacterized protein</fullName>
    </submittedName>
</protein>
<organism evidence="1 2">
    <name type="scientific">Nocardia panacis</name>
    <dbReference type="NCBI Taxonomy" id="2340916"/>
    <lineage>
        <taxon>Bacteria</taxon>
        <taxon>Bacillati</taxon>
        <taxon>Actinomycetota</taxon>
        <taxon>Actinomycetes</taxon>
        <taxon>Mycobacteriales</taxon>
        <taxon>Nocardiaceae</taxon>
        <taxon>Nocardia</taxon>
    </lineage>
</organism>
<name>A0A3A4K6J9_9NOCA</name>
<dbReference type="Proteomes" id="UP000266677">
    <property type="component" value="Unassembled WGS sequence"/>
</dbReference>
<dbReference type="OrthoDB" id="3217513at2"/>
<proteinExistence type="predicted"/>
<accession>A0A3A4K6J9</accession>
<keyword evidence="2" id="KW-1185">Reference proteome</keyword>
<gene>
    <name evidence="1" type="ORF">D5S18_30185</name>
</gene>
<dbReference type="AlphaFoldDB" id="A0A3A4K6J9"/>
<evidence type="ECO:0000313" key="1">
    <source>
        <dbReference type="EMBL" id="RJO70120.1"/>
    </source>
</evidence>
<dbReference type="RefSeq" id="WP_120044485.1">
    <property type="nucleotide sequence ID" value="NZ_QZFU01000041.1"/>
</dbReference>
<comment type="caution">
    <text evidence="1">The sequence shown here is derived from an EMBL/GenBank/DDBJ whole genome shotgun (WGS) entry which is preliminary data.</text>
</comment>
<evidence type="ECO:0000313" key="2">
    <source>
        <dbReference type="Proteomes" id="UP000266677"/>
    </source>
</evidence>
<dbReference type="EMBL" id="QZFU01000041">
    <property type="protein sequence ID" value="RJO70120.1"/>
    <property type="molecule type" value="Genomic_DNA"/>
</dbReference>
<reference evidence="1 2" key="1">
    <citation type="submission" date="2018-09" db="EMBL/GenBank/DDBJ databases">
        <title>YIM PH21274 draft genome.</title>
        <authorList>
            <person name="Miao C."/>
        </authorList>
    </citation>
    <scope>NUCLEOTIDE SEQUENCE [LARGE SCALE GENOMIC DNA]</scope>
    <source>
        <strain evidence="1 2">YIM PH 21724</strain>
    </source>
</reference>
<sequence length="146" mass="16630">MEAVEEVVVERYHTLCLAEDFVAEARELLAEERLATKEMHANLNRRSKELNQKESRLVDLLADGSMPKAKVRMKLIEVKSRSARLDAGRLAHPKNSLSEPACCARALGRHAGMESGMEWPWGRGPVWGPWTKWLQEGGRWWGPRVE</sequence>